<dbReference type="InterPro" id="IPR020472">
    <property type="entry name" value="WD40_PAC1"/>
</dbReference>
<dbReference type="InterPro" id="IPR027417">
    <property type="entry name" value="P-loop_NTPase"/>
</dbReference>
<reference evidence="5 6" key="1">
    <citation type="journal article" date="2019" name="ACS Chem. Biol.">
        <title>Identification and Mobilization of a Cryptic Antibiotic Biosynthesis Gene Locus from a Human-Pathogenic Nocardia Isolate.</title>
        <authorList>
            <person name="Herisse M."/>
            <person name="Ishida K."/>
            <person name="Porter J.L."/>
            <person name="Howden B."/>
            <person name="Hertweck C."/>
            <person name="Stinear T.P."/>
            <person name="Pidot S.J."/>
        </authorList>
    </citation>
    <scope>NUCLEOTIDE SEQUENCE [LARGE SCALE GENOMIC DNA]</scope>
    <source>
        <strain evidence="5 6">AUSMDU00012717</strain>
    </source>
</reference>
<dbReference type="Pfam" id="PF20703">
    <property type="entry name" value="nSTAND1"/>
    <property type="match status" value="1"/>
</dbReference>
<feature type="repeat" description="WD" evidence="3">
    <location>
        <begin position="1076"/>
        <end position="1110"/>
    </location>
</feature>
<dbReference type="Pfam" id="PF00400">
    <property type="entry name" value="WD40"/>
    <property type="match status" value="9"/>
</dbReference>
<evidence type="ECO:0000313" key="5">
    <source>
        <dbReference type="EMBL" id="QIS14227.1"/>
    </source>
</evidence>
<dbReference type="InterPro" id="IPR011047">
    <property type="entry name" value="Quinoprotein_ADH-like_sf"/>
</dbReference>
<dbReference type="AlphaFoldDB" id="A0A6G9YMC7"/>
<dbReference type="InterPro" id="IPR036322">
    <property type="entry name" value="WD40_repeat_dom_sf"/>
</dbReference>
<dbReference type="InterPro" id="IPR019775">
    <property type="entry name" value="WD40_repeat_CS"/>
</dbReference>
<sequence>MRRVAIMANALVEQTSNKQNNKGRAITLSSQRISDWAAGRNVPARFESLAPVLATLINMARRQGYTAEQSLLDMRQWRDLWLDSNAVAPKPVKNSVATPYLGLQSYRREDAELYFGRKRATEALLGLVAEIVLGADRSGLIVLVGASGAGKSSLLAAGLIPAIAESANEWAIATMRPGGKPLAALRTALGRDDESAPPVCEDSASAELDEWAPDRQRLLIVDQFEELFTACDDDDERDAFLAALERAVVRRPDHASIAIIAVRADFYARCLDYPMLAGALNRHSYVLDSMRLDELRDAIAGPAELAGLVLEPGLQELVITELCGIGAHRSGTVAGAGTLPLLSHVMEAVWQKREGKRLTVDGYRRSGGVMGSVATTAENAWDILTESQQGIAKQILLSLVTIGRSSRDTRRIVARAELLNSVENVAVAEAVLETLTGARLITIDGDSVCLAHEIVLDAWPRLRQWIDEDRAGYLVRRQLETDAAQWVATNHDESLLYRGVRLESAQEHSDCLVSDTGKKFLRASRAERVKAERRARVTKSLMAILGVFLLVVTVGFFDRSRTAEIQRAEAIFQEVLAKADSLQDVDPSLSAQLNLVAYRLRPGDPDVTARLLSTQTAALATPLRGPDSPVLNTAFSSRGLLAAAYGNGTVHLWNTRDPRNPAPTCGPITGIRGFASAAQFSPDGRILAIGGEDHLVRLWNVDDPTRPQLLADPMSGGNGAIYNVVFSPDGRTLAAANDDHTVALWNIADPARPALVHRISKQDGSVRSVAFSPDGRVLATASDDRTVQLWNVTDPADPVPTGPPLGGFTAIPHSVAFSADGRKLAAGSDDGVVAIWDMTDPAAPRPNLAPLVAHNGKIWSLAFGPGGKTLVTAGTDGTAKLWNVADARVQIIGSPLAGRRGGVFAVAISPDQRTVATGSQDGVVRLWSLPGAPFSPAGAVDTSTFDPQTKVLVTTSGKGKVQTWDIHDPHATRRLGEFHTGTRIIDSAVDPRGRMFVVLNQSPFEFRLYDISDPTKLQLISTIPLFSHFDSKAVFSPKSPLLVTSHDEHSIQVWNIADPRAPVPVGAPRQVSSGWITSMRFCPDGRMLYTADSIGAVKMWDMSEPGRPRQIGDTLQAGTGSIESLALSPDGQTLISAGADKTARIWDVSQHAEPVAVGDQLTGYNSAIDSLDFSPDGKRLASGSFDGEVRLWDFSDRTHPSAIVLSGVRSIGPRRQVEFDSTGDYLAVSGYDEGLLVWDLEVDHEIQRICSVTRMVLDTSTWEQTLPGLPYQPPCH</sequence>
<feature type="repeat" description="WD" evidence="3">
    <location>
        <begin position="1161"/>
        <end position="1202"/>
    </location>
</feature>
<dbReference type="PANTHER" id="PTHR44019:SF8">
    <property type="entry name" value="POC1 CENTRIOLAR PROTEIN HOMOLOG"/>
    <property type="match status" value="1"/>
</dbReference>
<dbReference type="InterPro" id="IPR049052">
    <property type="entry name" value="nSTAND1"/>
</dbReference>
<dbReference type="PROSITE" id="PS00678">
    <property type="entry name" value="WD_REPEATS_1"/>
    <property type="match status" value="7"/>
</dbReference>
<evidence type="ECO:0000256" key="3">
    <source>
        <dbReference type="PROSITE-ProRule" id="PRU00221"/>
    </source>
</evidence>
<dbReference type="PANTHER" id="PTHR44019">
    <property type="entry name" value="WD REPEAT-CONTAINING PROTEIN 55"/>
    <property type="match status" value="1"/>
</dbReference>
<dbReference type="Proteomes" id="UP000503540">
    <property type="component" value="Chromosome"/>
</dbReference>
<dbReference type="PROSITE" id="PS50294">
    <property type="entry name" value="WD_REPEATS_REGION"/>
    <property type="match status" value="8"/>
</dbReference>
<feature type="repeat" description="WD" evidence="3">
    <location>
        <begin position="1217"/>
        <end position="1248"/>
    </location>
</feature>
<dbReference type="EMBL" id="CP046172">
    <property type="protein sequence ID" value="QIS14227.1"/>
    <property type="molecule type" value="Genomic_DNA"/>
</dbReference>
<dbReference type="CDD" id="cd00200">
    <property type="entry name" value="WD40"/>
    <property type="match status" value="2"/>
</dbReference>
<evidence type="ECO:0000256" key="2">
    <source>
        <dbReference type="ARBA" id="ARBA00022737"/>
    </source>
</evidence>
<dbReference type="PRINTS" id="PR00320">
    <property type="entry name" value="GPROTEINBRPT"/>
</dbReference>
<keyword evidence="1 3" id="KW-0853">WD repeat</keyword>
<protein>
    <recommendedName>
        <fullName evidence="4">Novel STAND NTPase 1 domain-containing protein</fullName>
    </recommendedName>
</protein>
<feature type="repeat" description="WD" evidence="3">
    <location>
        <begin position="759"/>
        <end position="792"/>
    </location>
</feature>
<dbReference type="SUPFAM" id="SSF50998">
    <property type="entry name" value="Quinoprotein alcohol dehydrogenase-like"/>
    <property type="match status" value="1"/>
</dbReference>
<accession>A0A6G9YMC7</accession>
<feature type="repeat" description="WD" evidence="3">
    <location>
        <begin position="814"/>
        <end position="838"/>
    </location>
</feature>
<dbReference type="SUPFAM" id="SSF50978">
    <property type="entry name" value="WD40 repeat-like"/>
    <property type="match status" value="1"/>
</dbReference>
<dbReference type="SUPFAM" id="SSF52540">
    <property type="entry name" value="P-loop containing nucleoside triphosphate hydrolases"/>
    <property type="match status" value="1"/>
</dbReference>
<keyword evidence="2" id="KW-0677">Repeat</keyword>
<feature type="repeat" description="WD" evidence="3">
    <location>
        <begin position="851"/>
        <end position="892"/>
    </location>
</feature>
<dbReference type="InterPro" id="IPR015943">
    <property type="entry name" value="WD40/YVTN_repeat-like_dom_sf"/>
</dbReference>
<keyword evidence="6" id="KW-1185">Reference proteome</keyword>
<name>A0A6G9YMC7_9NOCA</name>
<feature type="repeat" description="WD" evidence="3">
    <location>
        <begin position="668"/>
        <end position="709"/>
    </location>
</feature>
<gene>
    <name evidence="5" type="ORF">F5544_31940</name>
</gene>
<dbReference type="PROSITE" id="PS50082">
    <property type="entry name" value="WD_REPEATS_2"/>
    <property type="match status" value="10"/>
</dbReference>
<organism evidence="5 6">
    <name type="scientific">Nocardia arthritidis</name>
    <dbReference type="NCBI Taxonomy" id="228602"/>
    <lineage>
        <taxon>Bacteria</taxon>
        <taxon>Bacillati</taxon>
        <taxon>Actinomycetota</taxon>
        <taxon>Actinomycetes</taxon>
        <taxon>Mycobacteriales</taxon>
        <taxon>Nocardiaceae</taxon>
        <taxon>Nocardia</taxon>
    </lineage>
</organism>
<evidence type="ECO:0000259" key="4">
    <source>
        <dbReference type="Pfam" id="PF20703"/>
    </source>
</evidence>
<dbReference type="KEGG" id="nah:F5544_31940"/>
<dbReference type="SMART" id="SM00320">
    <property type="entry name" value="WD40"/>
    <property type="match status" value="13"/>
</dbReference>
<feature type="repeat" description="WD" evidence="3">
    <location>
        <begin position="1115"/>
        <end position="1156"/>
    </location>
</feature>
<feature type="repeat" description="WD" evidence="3">
    <location>
        <begin position="896"/>
        <end position="929"/>
    </location>
</feature>
<evidence type="ECO:0000256" key="1">
    <source>
        <dbReference type="ARBA" id="ARBA00022574"/>
    </source>
</evidence>
<dbReference type="Gene3D" id="2.130.10.10">
    <property type="entry name" value="YVTN repeat-like/Quinoprotein amine dehydrogenase"/>
    <property type="match status" value="3"/>
</dbReference>
<proteinExistence type="predicted"/>
<evidence type="ECO:0000313" key="6">
    <source>
        <dbReference type="Proteomes" id="UP000503540"/>
    </source>
</evidence>
<feature type="domain" description="Novel STAND NTPase 1" evidence="4">
    <location>
        <begin position="99"/>
        <end position="493"/>
    </location>
</feature>
<dbReference type="InterPro" id="IPR001680">
    <property type="entry name" value="WD40_rpt"/>
</dbReference>
<feature type="repeat" description="WD" evidence="3">
    <location>
        <begin position="714"/>
        <end position="747"/>
    </location>
</feature>
<dbReference type="InterPro" id="IPR050505">
    <property type="entry name" value="WDR55/POC1"/>
</dbReference>